<dbReference type="PANTHER" id="PTHR22916">
    <property type="entry name" value="GLYCOSYLTRANSFERASE"/>
    <property type="match status" value="1"/>
</dbReference>
<name>A0A4Y8AGC4_9SPHI</name>
<organism evidence="2 3">
    <name type="scientific">Mucilaginibacter phyllosphaerae</name>
    <dbReference type="NCBI Taxonomy" id="1812349"/>
    <lineage>
        <taxon>Bacteria</taxon>
        <taxon>Pseudomonadati</taxon>
        <taxon>Bacteroidota</taxon>
        <taxon>Sphingobacteriia</taxon>
        <taxon>Sphingobacteriales</taxon>
        <taxon>Sphingobacteriaceae</taxon>
        <taxon>Mucilaginibacter</taxon>
    </lineage>
</organism>
<dbReference type="GO" id="GO:0016758">
    <property type="term" value="F:hexosyltransferase activity"/>
    <property type="evidence" value="ECO:0007669"/>
    <property type="project" value="UniProtKB-ARBA"/>
</dbReference>
<feature type="domain" description="Glycosyltransferase 2-like" evidence="1">
    <location>
        <begin position="6"/>
        <end position="143"/>
    </location>
</feature>
<dbReference type="PANTHER" id="PTHR22916:SF3">
    <property type="entry name" value="UDP-GLCNAC:BETAGAL BETA-1,3-N-ACETYLGLUCOSAMINYLTRANSFERASE-LIKE PROTEIN 1"/>
    <property type="match status" value="1"/>
</dbReference>
<dbReference type="InterPro" id="IPR001173">
    <property type="entry name" value="Glyco_trans_2-like"/>
</dbReference>
<gene>
    <name evidence="2" type="ORF">E2R65_07395</name>
</gene>
<dbReference type="Pfam" id="PF00535">
    <property type="entry name" value="Glycos_transf_2"/>
    <property type="match status" value="1"/>
</dbReference>
<sequence length="305" mass="35150">MILDISIIIPSYNRLWSLPKAISSCHETALNIEVIVIDDGSTDGTWNWLAKQQNIVALRQDNMGKDWAVNKGFSIAKGKYIRFLDSDDWLLPGSSLSLFTLSEKNQLDIACAGYQLFDEQEQFIKEISWTICDDFLAQQLGECESSHYSAYLFKKEFIQAIPHRQEFGALDDRQFVIEAALNQPKTDFIPMPTLAHRVHQKQRLQNATGLQISANHLAQLTIYKRSIARLSTKGILTQRYKNAVCNTLWHLSHWIAKTHLADGREVYDWVYELNPNFKPTENLGIARLYKHFGFTMSEKLLKLRR</sequence>
<dbReference type="Gene3D" id="3.90.550.10">
    <property type="entry name" value="Spore Coat Polysaccharide Biosynthesis Protein SpsA, Chain A"/>
    <property type="match status" value="1"/>
</dbReference>
<comment type="caution">
    <text evidence="2">The sequence shown here is derived from an EMBL/GenBank/DDBJ whole genome shotgun (WGS) entry which is preliminary data.</text>
</comment>
<evidence type="ECO:0000313" key="3">
    <source>
        <dbReference type="Proteomes" id="UP000297248"/>
    </source>
</evidence>
<reference evidence="2 3" key="1">
    <citation type="journal article" date="2016" name="Int. J. Syst. Evol. Microbiol.">
        <title>Proposal of Mucilaginibacter phyllosphaerae sp. nov. isolated from the phyllosphere of Galium album.</title>
        <authorList>
            <person name="Aydogan E.L."/>
            <person name="Busse H.J."/>
            <person name="Moser G."/>
            <person name="Muller C."/>
            <person name="Kampfer P."/>
            <person name="Glaeser S.P."/>
        </authorList>
    </citation>
    <scope>NUCLEOTIDE SEQUENCE [LARGE SCALE GENOMIC DNA]</scope>
    <source>
        <strain evidence="2 3">PP-F2FG21</strain>
    </source>
</reference>
<proteinExistence type="predicted"/>
<dbReference type="AlphaFoldDB" id="A0A4Y8AGC4"/>
<dbReference type="EMBL" id="SNQG01000002">
    <property type="protein sequence ID" value="TEW67804.1"/>
    <property type="molecule type" value="Genomic_DNA"/>
</dbReference>
<evidence type="ECO:0000313" key="2">
    <source>
        <dbReference type="EMBL" id="TEW67804.1"/>
    </source>
</evidence>
<evidence type="ECO:0000259" key="1">
    <source>
        <dbReference type="Pfam" id="PF00535"/>
    </source>
</evidence>
<dbReference type="InterPro" id="IPR029044">
    <property type="entry name" value="Nucleotide-diphossugar_trans"/>
</dbReference>
<protein>
    <submittedName>
        <fullName evidence="2">Glycosyltransferase family 2 protein</fullName>
    </submittedName>
</protein>
<keyword evidence="2" id="KW-0808">Transferase</keyword>
<dbReference type="SUPFAM" id="SSF53448">
    <property type="entry name" value="Nucleotide-diphospho-sugar transferases"/>
    <property type="match status" value="1"/>
</dbReference>
<dbReference type="Proteomes" id="UP000297248">
    <property type="component" value="Unassembled WGS sequence"/>
</dbReference>
<accession>A0A4Y8AGC4</accession>